<evidence type="ECO:0000313" key="2">
    <source>
        <dbReference type="Proteomes" id="UP001148614"/>
    </source>
</evidence>
<dbReference type="Gene3D" id="3.30.560.10">
    <property type="entry name" value="Glucose Oxidase, domain 3"/>
    <property type="match status" value="1"/>
</dbReference>
<evidence type="ECO:0000313" key="1">
    <source>
        <dbReference type="EMBL" id="KAJ3573482.1"/>
    </source>
</evidence>
<dbReference type="EMBL" id="JANPWZ010000678">
    <property type="protein sequence ID" value="KAJ3573482.1"/>
    <property type="molecule type" value="Genomic_DNA"/>
</dbReference>
<dbReference type="Proteomes" id="UP001148614">
    <property type="component" value="Unassembled WGS sequence"/>
</dbReference>
<name>A0A9W8TLQ0_9PEZI</name>
<proteinExistence type="predicted"/>
<dbReference type="SUPFAM" id="SSF54373">
    <property type="entry name" value="FAD-linked reductases, C-terminal domain"/>
    <property type="match status" value="1"/>
</dbReference>
<sequence>MPDKPLTIISPVACFPGDSSFLGSGQFLTLVTFTLYPFSRGHLYITGPKIDDIVDFHPELLSDRDNLDVKAHVRIYKKQREIAHHMGLLCRNSVPDTQPTLPAHSKANLDNLNAEYSADDYYTYYYRFR</sequence>
<organism evidence="1 2">
    <name type="scientific">Xylaria arbuscula</name>
    <dbReference type="NCBI Taxonomy" id="114810"/>
    <lineage>
        <taxon>Eukaryota</taxon>
        <taxon>Fungi</taxon>
        <taxon>Dikarya</taxon>
        <taxon>Ascomycota</taxon>
        <taxon>Pezizomycotina</taxon>
        <taxon>Sordariomycetes</taxon>
        <taxon>Xylariomycetidae</taxon>
        <taxon>Xylariales</taxon>
        <taxon>Xylariaceae</taxon>
        <taxon>Xylaria</taxon>
    </lineage>
</organism>
<comment type="caution">
    <text evidence="1">The sequence shown here is derived from an EMBL/GenBank/DDBJ whole genome shotgun (WGS) entry which is preliminary data.</text>
</comment>
<reference evidence="1" key="1">
    <citation type="submission" date="2022-07" db="EMBL/GenBank/DDBJ databases">
        <title>Genome Sequence of Xylaria arbuscula.</title>
        <authorList>
            <person name="Buettner E."/>
        </authorList>
    </citation>
    <scope>NUCLEOTIDE SEQUENCE</scope>
    <source>
        <strain evidence="1">VT107</strain>
    </source>
</reference>
<protein>
    <submittedName>
        <fullName evidence="1">Uncharacterized protein</fullName>
    </submittedName>
</protein>
<accession>A0A9W8TLQ0</accession>
<dbReference type="AlphaFoldDB" id="A0A9W8TLQ0"/>
<keyword evidence="2" id="KW-1185">Reference proteome</keyword>
<gene>
    <name evidence="1" type="ORF">NPX13_g4682</name>
</gene>